<dbReference type="EMBL" id="JBHSFV010000012">
    <property type="protein sequence ID" value="MFC4635730.1"/>
    <property type="molecule type" value="Genomic_DNA"/>
</dbReference>
<reference evidence="2" key="1">
    <citation type="journal article" date="2019" name="Int. J. Syst. Evol. Microbiol.">
        <title>The Global Catalogue of Microorganisms (GCM) 10K type strain sequencing project: providing services to taxonomists for standard genome sequencing and annotation.</title>
        <authorList>
            <consortium name="The Broad Institute Genomics Platform"/>
            <consortium name="The Broad Institute Genome Sequencing Center for Infectious Disease"/>
            <person name="Wu L."/>
            <person name="Ma J."/>
        </authorList>
    </citation>
    <scope>NUCLEOTIDE SEQUENCE [LARGE SCALE GENOMIC DNA]</scope>
    <source>
        <strain evidence="2">YJ-61-S</strain>
    </source>
</reference>
<evidence type="ECO:0000313" key="2">
    <source>
        <dbReference type="Proteomes" id="UP001596043"/>
    </source>
</evidence>
<keyword evidence="2" id="KW-1185">Reference proteome</keyword>
<sequence>MKKIIFIFFIGSIVVNCSPARKFSPIQEAVFHMKKQLRPSLNFQYGTLIELHVEIIDGDSLYLHRYQGDYLLKILKINGEKIDKPIIFEFEDHTYGSFPTGNFELYKRLFDKEIERLDSTMIEEMKKKYVGKTFEIVAYESTKSTGKPRDTYKYTGISPQLNFHFINYLVIIRDLNKDSLVPPLLRD</sequence>
<organism evidence="1 2">
    <name type="scientific">Dokdonia ponticola</name>
    <dbReference type="NCBI Taxonomy" id="2041041"/>
    <lineage>
        <taxon>Bacteria</taxon>
        <taxon>Pseudomonadati</taxon>
        <taxon>Bacteroidota</taxon>
        <taxon>Flavobacteriia</taxon>
        <taxon>Flavobacteriales</taxon>
        <taxon>Flavobacteriaceae</taxon>
        <taxon>Dokdonia</taxon>
    </lineage>
</organism>
<evidence type="ECO:0000313" key="1">
    <source>
        <dbReference type="EMBL" id="MFC4635730.1"/>
    </source>
</evidence>
<protein>
    <recommendedName>
        <fullName evidence="3">Lipoprotein</fullName>
    </recommendedName>
</protein>
<dbReference type="Proteomes" id="UP001596043">
    <property type="component" value="Unassembled WGS sequence"/>
</dbReference>
<accession>A0ABV9I0Z1</accession>
<name>A0ABV9I0Z1_9FLAO</name>
<gene>
    <name evidence="1" type="ORF">ACFO3O_17600</name>
</gene>
<proteinExistence type="predicted"/>
<evidence type="ECO:0008006" key="3">
    <source>
        <dbReference type="Google" id="ProtNLM"/>
    </source>
</evidence>
<comment type="caution">
    <text evidence="1">The sequence shown here is derived from an EMBL/GenBank/DDBJ whole genome shotgun (WGS) entry which is preliminary data.</text>
</comment>